<feature type="region of interest" description="Disordered" evidence="5">
    <location>
        <begin position="134"/>
        <end position="167"/>
    </location>
</feature>
<reference evidence="7 8" key="1">
    <citation type="submission" date="2020-03" db="EMBL/GenBank/DDBJ databases">
        <title>Draft Genome Sequence of Cudoniella acicularis.</title>
        <authorList>
            <person name="Buettner E."/>
            <person name="Kellner H."/>
        </authorList>
    </citation>
    <scope>NUCLEOTIDE SEQUENCE [LARGE SCALE GENOMIC DNA]</scope>
    <source>
        <strain evidence="7 8">DSM 108380</strain>
    </source>
</reference>
<keyword evidence="8" id="KW-1185">Reference proteome</keyword>
<keyword evidence="3" id="KW-0436">Ligase</keyword>
<evidence type="ECO:0000256" key="5">
    <source>
        <dbReference type="SAM" id="MobiDB-lite"/>
    </source>
</evidence>
<dbReference type="Proteomes" id="UP000566819">
    <property type="component" value="Unassembled WGS sequence"/>
</dbReference>
<dbReference type="PROSITE" id="PS00455">
    <property type="entry name" value="AMP_BINDING"/>
    <property type="match status" value="1"/>
</dbReference>
<dbReference type="GO" id="GO:0005737">
    <property type="term" value="C:cytoplasm"/>
    <property type="evidence" value="ECO:0007669"/>
    <property type="project" value="TreeGrafter"/>
</dbReference>
<dbReference type="GO" id="GO:0016874">
    <property type="term" value="F:ligase activity"/>
    <property type="evidence" value="ECO:0007669"/>
    <property type="project" value="UniProtKB-KW"/>
</dbReference>
<comment type="caution">
    <text evidence="7">The sequence shown here is derived from an EMBL/GenBank/DDBJ whole genome shotgun (WGS) entry which is preliminary data.</text>
</comment>
<keyword evidence="1" id="KW-0596">Phosphopantetheine</keyword>
<dbReference type="InterPro" id="IPR010071">
    <property type="entry name" value="AA_adenyl_dom"/>
</dbReference>
<dbReference type="SUPFAM" id="SSF56801">
    <property type="entry name" value="Acetyl-CoA synthetase-like"/>
    <property type="match status" value="1"/>
</dbReference>
<dbReference type="SUPFAM" id="SSF52777">
    <property type="entry name" value="CoA-dependent acyltransferases"/>
    <property type="match status" value="4"/>
</dbReference>
<dbReference type="GO" id="GO:0043041">
    <property type="term" value="P:amino acid activation for nonribosomal peptide biosynthetic process"/>
    <property type="evidence" value="ECO:0007669"/>
    <property type="project" value="TreeGrafter"/>
</dbReference>
<dbReference type="Gene3D" id="1.10.1200.10">
    <property type="entry name" value="ACP-like"/>
    <property type="match status" value="2"/>
</dbReference>
<feature type="domain" description="Carrier" evidence="6">
    <location>
        <begin position="1102"/>
        <end position="1177"/>
    </location>
</feature>
<dbReference type="InterPro" id="IPR042099">
    <property type="entry name" value="ANL_N_sf"/>
</dbReference>
<dbReference type="PANTHER" id="PTHR45527">
    <property type="entry name" value="NONRIBOSOMAL PEPTIDE SYNTHETASE"/>
    <property type="match status" value="1"/>
</dbReference>
<dbReference type="InterPro" id="IPR009081">
    <property type="entry name" value="PP-bd_ACP"/>
</dbReference>
<dbReference type="SUPFAM" id="SSF47336">
    <property type="entry name" value="ACP-like"/>
    <property type="match status" value="2"/>
</dbReference>
<name>A0A8H4RDI3_9HELO</name>
<dbReference type="OrthoDB" id="416786at2759"/>
<dbReference type="InterPro" id="IPR045851">
    <property type="entry name" value="AMP-bd_C_sf"/>
</dbReference>
<feature type="compositionally biased region" description="Polar residues" evidence="5">
    <location>
        <begin position="134"/>
        <end position="143"/>
    </location>
</feature>
<dbReference type="InterPro" id="IPR020845">
    <property type="entry name" value="AMP-binding_CS"/>
</dbReference>
<dbReference type="EMBL" id="JAAMPI010001068">
    <property type="protein sequence ID" value="KAF4626875.1"/>
    <property type="molecule type" value="Genomic_DNA"/>
</dbReference>
<dbReference type="InterPro" id="IPR023213">
    <property type="entry name" value="CAT-like_dom_sf"/>
</dbReference>
<dbReference type="GO" id="GO:0044550">
    <property type="term" value="P:secondary metabolite biosynthetic process"/>
    <property type="evidence" value="ECO:0007669"/>
    <property type="project" value="TreeGrafter"/>
</dbReference>
<dbReference type="InterPro" id="IPR036736">
    <property type="entry name" value="ACP-like_sf"/>
</dbReference>
<protein>
    <recommendedName>
        <fullName evidence="6">Carrier domain-containing protein</fullName>
    </recommendedName>
</protein>
<gene>
    <name evidence="7" type="ORF">G7Y89_g11282</name>
</gene>
<dbReference type="InterPro" id="IPR000873">
    <property type="entry name" value="AMP-dep_synth/lig_dom"/>
</dbReference>
<dbReference type="Pfam" id="PF00550">
    <property type="entry name" value="PP-binding"/>
    <property type="match status" value="2"/>
</dbReference>
<evidence type="ECO:0000256" key="4">
    <source>
        <dbReference type="ARBA" id="ARBA00029454"/>
    </source>
</evidence>
<evidence type="ECO:0000256" key="3">
    <source>
        <dbReference type="ARBA" id="ARBA00022598"/>
    </source>
</evidence>
<evidence type="ECO:0000259" key="6">
    <source>
        <dbReference type="PROSITE" id="PS50075"/>
    </source>
</evidence>
<dbReference type="InterPro" id="IPR001242">
    <property type="entry name" value="Condensation_dom"/>
</dbReference>
<accession>A0A8H4RDI3</accession>
<dbReference type="Pfam" id="PF00501">
    <property type="entry name" value="AMP-binding"/>
    <property type="match status" value="1"/>
</dbReference>
<evidence type="ECO:0000313" key="7">
    <source>
        <dbReference type="EMBL" id="KAF4626875.1"/>
    </source>
</evidence>
<dbReference type="Gene3D" id="3.30.559.10">
    <property type="entry name" value="Chloramphenicol acetyltransferase-like domain"/>
    <property type="match status" value="2"/>
</dbReference>
<dbReference type="Gene3D" id="3.40.50.12780">
    <property type="entry name" value="N-terminal domain of ligase-like"/>
    <property type="match status" value="1"/>
</dbReference>
<dbReference type="GO" id="GO:0031177">
    <property type="term" value="F:phosphopantetheine binding"/>
    <property type="evidence" value="ECO:0007669"/>
    <property type="project" value="TreeGrafter"/>
</dbReference>
<dbReference type="Pfam" id="PF00668">
    <property type="entry name" value="Condensation"/>
    <property type="match status" value="2"/>
</dbReference>
<keyword evidence="2" id="KW-0597">Phosphoprotein</keyword>
<dbReference type="Gene3D" id="3.30.300.30">
    <property type="match status" value="1"/>
</dbReference>
<proteinExistence type="inferred from homology"/>
<evidence type="ECO:0000256" key="1">
    <source>
        <dbReference type="ARBA" id="ARBA00022450"/>
    </source>
</evidence>
<sequence length="1630" mass="181634">MIDHLLGGLSVVLGIPIENLDLKASFLQLGGHSLSAIELVSTWKSSGFSIEVESVLKSSSIENLTKLASQSHTSDFNKFSIPNVPFISQNYTKPRANFSRRNSTLEPHVKPLENQCLVQRTSKRSWSLPTNNYQRHSRYVSNPKNERQGNDQGKVVHNGDRRRSSLGYLGRTPSEEYAMTEMQLSLIHGSQCSPGTNIIRYVENYRTCDIPAIKEAWRVVIDSEPIFWTTVNVWEGVCVVPSRRVSPFRWSEVAAHDRESYERHIRIAGLSSVEIGYGFQAITLVSEGNDDGESAVVWHIHHALMDGYSATIILGKLRKALAGVQLVQGPSFGSLSHELLALQCRSKDLGHQFWRQQLERHPSCVGEPLFPAPESFPTQQNETKEFHFNVPAVQISKYAQSLSITPASLYYTAWCLTISMYTGSQNVVFGIVLSGRNLPFANIKSTVGPMLNTLPLHTSLEGSKIASEYLREVFSSAVNLMAYQWTSPSHGFTRKFTSAIAMQFETSVPNTTLVQPIEAPYSQIVSDLPLYVTIENDGQITINYHSHAYHDTNIQMMGEIFHTAILSLLEPHNTVDSCFNGLLSSHSRQELESFGNCATKATTRDSCKEDLVTLFKKAAVAESGRNALEKGCHSLTYAELDRLSSVLARHLFGIIQPREVVCVLADRSFNWIIAIYGILKAGGVYCPFDVSLPPDLQDSMFESAGGAVFLTPATVDKTTRPDSCVFCFSVEELVAETEICWGDEMTQQSLLSATIASRSPAYLCFTSGSSGKPKGVLCTHDSLVAFQRDLEVRLFSNPGKKISQIMSPAFDGSIHEIFSALSYGATLVLQASPNSFDHLKSVDSAILTPSIAKVLDPLDYPQLRHLYLVGEPVSQKISDSWSAHMSLYNMYGPTEATCGATIKKLAPGLPVTLGNPNPTTRIYILDQQQRLTPRGVIGEICLAGIQISQGYVGRPDETARRFVPDSICPHLDERMYKTGDRGYWNTDGELVYIGREDRQIKLRGFRLDLDDIETRILNNFPELTAVAVTQSQDFLVAMVVPSSINVKTLRSSIAKVLPPHGIPRCIMSSDQLPMTTAGKVNYKVIADTVSITATAKEKSNLTPTEKRVATAWREVLGLVPQLEITADSNFLDLGGTSVSQLLLSSNLSRDIGCVIPLRQIIESPTLHDLAIAINYLESSHANGSQQYAVRNQDLSPIELEWYKKIQIDRNSSTFNVSFACELGESVQKSRLELACNQVLSRHEIFRCRYMSRADRFISRSYSSLPPSVQRAGTLDIGKEINHPFDLGSDYPLRVFISQYHLLIVASHIICDLTTLQILLREVTSIYNGQMLSPVRRKYQEASIWNNTAQERALSFWKTYLKGYTKVPLPWHGFEVTKTAFHGLSSILKVSPELYSDMLKYSTLKQFTLHQLSLAATTLALQHDCPEQDIILGAPYFNRTSGDDVEVVGLFLEPLPIRIRFPSVGEDQLRNDDFLKAVQKSSQAALMNAVPWNRLLQHLDIEPGFPEHPLFDVMVTFHDQRQGLIFELPDVKPLYTWTEGAKFKLMIEFQAVNDTTLMLRLEYDNTCFQPEEISVIKSLILTAMDCLVNGVDFIESKEILRKEKAAGTGVTGSKLGLRDAKGFFGVQLDKL</sequence>
<dbReference type="NCBIfam" id="TIGR01733">
    <property type="entry name" value="AA-adenyl-dom"/>
    <property type="match status" value="1"/>
</dbReference>
<feature type="domain" description="Carrier" evidence="6">
    <location>
        <begin position="1"/>
        <end position="72"/>
    </location>
</feature>
<evidence type="ECO:0000256" key="2">
    <source>
        <dbReference type="ARBA" id="ARBA00022553"/>
    </source>
</evidence>
<dbReference type="PROSITE" id="PS50075">
    <property type="entry name" value="CARRIER"/>
    <property type="match status" value="2"/>
</dbReference>
<dbReference type="Gene3D" id="3.30.559.30">
    <property type="entry name" value="Nonribosomal peptide synthetase, condensation domain"/>
    <property type="match status" value="2"/>
</dbReference>
<dbReference type="CDD" id="cd19537">
    <property type="entry name" value="C_NRPS-like"/>
    <property type="match status" value="1"/>
</dbReference>
<dbReference type="PANTHER" id="PTHR45527:SF11">
    <property type="entry name" value="NONRIBOSOMAL PEPTIDE SYNTHETASE 5"/>
    <property type="match status" value="1"/>
</dbReference>
<organism evidence="7 8">
    <name type="scientific">Cudoniella acicularis</name>
    <dbReference type="NCBI Taxonomy" id="354080"/>
    <lineage>
        <taxon>Eukaryota</taxon>
        <taxon>Fungi</taxon>
        <taxon>Dikarya</taxon>
        <taxon>Ascomycota</taxon>
        <taxon>Pezizomycotina</taxon>
        <taxon>Leotiomycetes</taxon>
        <taxon>Helotiales</taxon>
        <taxon>Tricladiaceae</taxon>
        <taxon>Cudoniella</taxon>
    </lineage>
</organism>
<evidence type="ECO:0000313" key="8">
    <source>
        <dbReference type="Proteomes" id="UP000566819"/>
    </source>
</evidence>
<comment type="similarity">
    <text evidence="4">Belongs to the NRP synthetase family.</text>
</comment>